<proteinExistence type="predicted"/>
<dbReference type="Proteomes" id="UP001150603">
    <property type="component" value="Unassembled WGS sequence"/>
</dbReference>
<protein>
    <submittedName>
        <fullName evidence="1">RNA binding protein, heterogenous nuclear RNP-K like protein</fullName>
    </submittedName>
</protein>
<sequence length="427" mass="45378">MSDTESVDLYQISVARDGSDYHELLVDDNKARAKKENGDGADTQSQSASQAQDEEKLPNGQKSTKRPREGSAEPQEGAGNDVAGDDFQLHPDTLWSDDERDDTDHPAKRQAIGATGEGKSAAPAPARKRTGNTSAANAATTTAAAAAAALESFAVRTVVTRKDVDVIFEHEAGSKERLEQQKGVSISIIAGKDDPEIVVDRVVVVKGPIDGVCAAYLHIAEAMLEIKEAATRKREEDKKAGVSTEADAAADPHDHDADDSDDENKDDKDDDDNEKAAEASTGAEDATAPKAAEGEATAAPKAEKAEKTAKTEKTPAGPRLTLRILVPNRCIGIIMGHGGATINRIRDESGVNIRTSESMLPHSSERIVALIGAPPAIAKAIKLMAKVLVEDLANYSTNDYYVPAVNLPSAMTVNMSNRRTKPLNQRS</sequence>
<dbReference type="EMBL" id="JANBPW010001523">
    <property type="protein sequence ID" value="KAJ1944167.1"/>
    <property type="molecule type" value="Genomic_DNA"/>
</dbReference>
<evidence type="ECO:0000313" key="2">
    <source>
        <dbReference type="Proteomes" id="UP001150603"/>
    </source>
</evidence>
<name>A0ACC1JAS4_9FUNG</name>
<feature type="non-terminal residue" evidence="1">
    <location>
        <position position="427"/>
    </location>
</feature>
<comment type="caution">
    <text evidence="1">The sequence shown here is derived from an EMBL/GenBank/DDBJ whole genome shotgun (WGS) entry which is preliminary data.</text>
</comment>
<organism evidence="1 2">
    <name type="scientific">Linderina macrospora</name>
    <dbReference type="NCBI Taxonomy" id="4868"/>
    <lineage>
        <taxon>Eukaryota</taxon>
        <taxon>Fungi</taxon>
        <taxon>Fungi incertae sedis</taxon>
        <taxon>Zoopagomycota</taxon>
        <taxon>Kickxellomycotina</taxon>
        <taxon>Kickxellomycetes</taxon>
        <taxon>Kickxellales</taxon>
        <taxon>Kickxellaceae</taxon>
        <taxon>Linderina</taxon>
    </lineage>
</organism>
<evidence type="ECO:0000313" key="1">
    <source>
        <dbReference type="EMBL" id="KAJ1944167.1"/>
    </source>
</evidence>
<reference evidence="1" key="1">
    <citation type="submission" date="2022-07" db="EMBL/GenBank/DDBJ databases">
        <title>Phylogenomic reconstructions and comparative analyses of Kickxellomycotina fungi.</title>
        <authorList>
            <person name="Reynolds N.K."/>
            <person name="Stajich J.E."/>
            <person name="Barry K."/>
            <person name="Grigoriev I.V."/>
            <person name="Crous P."/>
            <person name="Smith M.E."/>
        </authorList>
    </citation>
    <scope>NUCLEOTIDE SEQUENCE</scope>
    <source>
        <strain evidence="1">NRRL 5244</strain>
    </source>
</reference>
<gene>
    <name evidence="1" type="primary">HEK2_2</name>
    <name evidence="1" type="ORF">FBU59_002677</name>
</gene>
<keyword evidence="2" id="KW-1185">Reference proteome</keyword>
<accession>A0ACC1JAS4</accession>